<comment type="caution">
    <text evidence="1">The sequence shown here is derived from an EMBL/GenBank/DDBJ whole genome shotgun (WGS) entry which is preliminary data.</text>
</comment>
<evidence type="ECO:0000313" key="2">
    <source>
        <dbReference type="Proteomes" id="UP001305779"/>
    </source>
</evidence>
<keyword evidence="2" id="KW-1185">Reference proteome</keyword>
<dbReference type="Proteomes" id="UP001305779">
    <property type="component" value="Unassembled WGS sequence"/>
</dbReference>
<accession>A0ABR0EE54</accession>
<reference evidence="1 2" key="1">
    <citation type="journal article" date="2023" name="G3 (Bethesda)">
        <title>A chromosome-level genome assembly of Zasmidium syzygii isolated from banana leaves.</title>
        <authorList>
            <person name="van Westerhoven A.C."/>
            <person name="Mehrabi R."/>
            <person name="Talebi R."/>
            <person name="Steentjes M.B.F."/>
            <person name="Corcolon B."/>
            <person name="Chong P.A."/>
            <person name="Kema G.H.J."/>
            <person name="Seidl M.F."/>
        </authorList>
    </citation>
    <scope>NUCLEOTIDE SEQUENCE [LARGE SCALE GENOMIC DNA]</scope>
    <source>
        <strain evidence="1 2">P124</strain>
    </source>
</reference>
<dbReference type="EMBL" id="JAXOVC010000007">
    <property type="protein sequence ID" value="KAK4499425.1"/>
    <property type="molecule type" value="Genomic_DNA"/>
</dbReference>
<evidence type="ECO:0000313" key="1">
    <source>
        <dbReference type="EMBL" id="KAK4499425.1"/>
    </source>
</evidence>
<proteinExistence type="predicted"/>
<gene>
    <name evidence="1" type="ORF">PRZ48_009939</name>
</gene>
<name>A0ABR0EE54_ZASCE</name>
<organism evidence="1 2">
    <name type="scientific">Zasmidium cellare</name>
    <name type="common">Wine cellar mold</name>
    <name type="synonym">Racodium cellare</name>
    <dbReference type="NCBI Taxonomy" id="395010"/>
    <lineage>
        <taxon>Eukaryota</taxon>
        <taxon>Fungi</taxon>
        <taxon>Dikarya</taxon>
        <taxon>Ascomycota</taxon>
        <taxon>Pezizomycotina</taxon>
        <taxon>Dothideomycetes</taxon>
        <taxon>Dothideomycetidae</taxon>
        <taxon>Mycosphaerellales</taxon>
        <taxon>Mycosphaerellaceae</taxon>
        <taxon>Zasmidium</taxon>
    </lineage>
</organism>
<protein>
    <submittedName>
        <fullName evidence="1">Uncharacterized protein</fullName>
    </submittedName>
</protein>
<sequence length="215" mass="24605">MALHKDFNTLPTLGDAHNMFKDRNAETYLYGPIRDVFLKHNMEDRYGISLLHRHFSMGPNERLVEYGAVSTPWTLDETDDHEIEAMGGYVVPQNYRLDSDDDLLPFEYEMQYERPSGGNGIPPEFLYDLKQTLKKYNLSNVFGLRKRGPPTDLTLEVTNGRANIMIKPMELAGGLQTVEAFWTFGSGEPKKLQCAVLCVYCPLTHAHFYQHQSPL</sequence>